<dbReference type="InterPro" id="IPR014001">
    <property type="entry name" value="Helicase_ATP-bd"/>
</dbReference>
<dbReference type="Pfam" id="PF00271">
    <property type="entry name" value="Helicase_C"/>
    <property type="match status" value="1"/>
</dbReference>
<dbReference type="InterPro" id="IPR027417">
    <property type="entry name" value="P-loop_NTPase"/>
</dbReference>
<gene>
    <name evidence="2" type="ORF">KCQ71_04585</name>
</gene>
<dbReference type="EMBL" id="JAGSHT010000004">
    <property type="protein sequence ID" value="MBZ2195416.1"/>
    <property type="molecule type" value="Genomic_DNA"/>
</dbReference>
<keyword evidence="3" id="KW-1185">Reference proteome</keyword>
<organism evidence="2 3">
    <name type="scientific">Occultella gossypii</name>
    <dbReference type="NCBI Taxonomy" id="2800820"/>
    <lineage>
        <taxon>Bacteria</taxon>
        <taxon>Bacillati</taxon>
        <taxon>Actinomycetota</taxon>
        <taxon>Actinomycetes</taxon>
        <taxon>Micrococcales</taxon>
        <taxon>Ruaniaceae</taxon>
        <taxon>Occultella</taxon>
    </lineage>
</organism>
<reference evidence="2 3" key="1">
    <citation type="submission" date="2021-04" db="EMBL/GenBank/DDBJ databases">
        <title>Ruania sp. nov., isolated from sandy soil of mangrove forest.</title>
        <authorList>
            <person name="Ge X."/>
            <person name="Huang R."/>
            <person name="Liu W."/>
        </authorList>
    </citation>
    <scope>NUCLEOTIDE SEQUENCE [LARGE SCALE GENOMIC DNA]</scope>
    <source>
        <strain evidence="2 3">N2-46</strain>
    </source>
</reference>
<dbReference type="InterPro" id="IPR001650">
    <property type="entry name" value="Helicase_C-like"/>
</dbReference>
<proteinExistence type="predicted"/>
<dbReference type="SMART" id="SM00487">
    <property type="entry name" value="DEXDc"/>
    <property type="match status" value="1"/>
</dbReference>
<protein>
    <recommendedName>
        <fullName evidence="1">Helicase ATP-binding domain-containing protein</fullName>
    </recommendedName>
</protein>
<dbReference type="Proteomes" id="UP000826651">
    <property type="component" value="Unassembled WGS sequence"/>
</dbReference>
<sequence length="1105" mass="121633">MRIDVDQELSRLRTFQRDTADYAFGRLFGDGAQATSRFLVADEVGLGKTMVARGVIARTIEHLQNTGDQRVDIVYICSNGAIAAQNLRKLAPTGVPVEHRTERLPLLAFKLSAREHRPINLIALTPGTSLNLGSTGGIWTERAAVLRALQQLWGGHRVRGRGIWRIFAGGIGPGWHESPEARIRDQAEWSGDLSDEALEIFGNQVDAVNSERAREGLDDLDTVLHRIAARYARDAEPDRATRDERNRLIGQLREALAMTGAYLLRPDMVVLDEFQRFRDILHGDTSGAAGYAADIASHLFSFEHTDFQRTTRVLMLSATPYVMHTTTAESATGGDEHYADFLATYSFLADGLPGADRDRETAELRRDLARLRGALVDAASAGVASARAAADAVSARLRRVMVRTERLAATPDRDGMLREVREDLAIPDPGALQQYAAASRTAAYIAQHSTMHDLDIVEFWKSAPYTLSYLGAHGYKLAGHLRELVGPDAGSAEQPVDAVLASQLQKSAAVLPWEQMRIYERIEPAHSGLTKLWSTFFEDAGAERLLWLPPALAYYRAGGPFEVPAARRLTKRLVFSSWNLVPTAVATLTTYESERRLHEAASAVGAPTYDYDATRRSVQHLRFAPNTESMANLQFVVPALALARLGDPYAASVALRADGVEPTLESVTEHVRGQVSAAIEPLVADRPVVARGGGSTAWYTLVGVLLDGDSPHRVRLAEDDSEEDGSLLAEHRAELERLWEVARGGVGELPPVPADLVDMVTLASLAGPVPVLIRAFERVLPRASDEAIVGAAVRASDGFRTLFNSPEGTRVIDSSGSRDDDYWHRVLRYCAEGNLQSVIDEYVATLVENRGHDRTDDADTAVADLADDVLAVLRLRTPVYRPAVMTTDGEGSELRWHQIPLRGHFAMRYGSESTEEKAEQRAETVALAFNSPFWPFVLATTSVGQEGLDFHVYSHAVTHWNLPGNPVDLEQREGRVHRYKGHAVRKNVARSVPFPTGPAPWRELFASAEELRGEGDSDMIPFWVFAPASLGEDRAMIERHLPLTPYTRERSRIDPLLASVAMYRLAFGQPRQDEFLNYVFADAGPGLREELGGIRINLSPPRRGG</sequence>
<feature type="domain" description="Helicase ATP-binding" evidence="1">
    <location>
        <begin position="8"/>
        <end position="337"/>
    </location>
</feature>
<evidence type="ECO:0000313" key="3">
    <source>
        <dbReference type="Proteomes" id="UP000826651"/>
    </source>
</evidence>
<dbReference type="Gene3D" id="3.40.50.300">
    <property type="entry name" value="P-loop containing nucleotide triphosphate hydrolases"/>
    <property type="match status" value="1"/>
</dbReference>
<dbReference type="RefSeq" id="WP_223403333.1">
    <property type="nucleotide sequence ID" value="NZ_JAGSHT010000004.1"/>
</dbReference>
<accession>A0ABS7S818</accession>
<dbReference type="SUPFAM" id="SSF52540">
    <property type="entry name" value="P-loop containing nucleoside triphosphate hydrolases"/>
    <property type="match status" value="2"/>
</dbReference>
<name>A0ABS7S818_9MICO</name>
<comment type="caution">
    <text evidence="2">The sequence shown here is derived from an EMBL/GenBank/DDBJ whole genome shotgun (WGS) entry which is preliminary data.</text>
</comment>
<evidence type="ECO:0000259" key="1">
    <source>
        <dbReference type="SMART" id="SM00487"/>
    </source>
</evidence>
<evidence type="ECO:0000313" key="2">
    <source>
        <dbReference type="EMBL" id="MBZ2195416.1"/>
    </source>
</evidence>